<gene>
    <name evidence="3" type="ORF">PHAECO_LOCUS4566</name>
</gene>
<dbReference type="InterPro" id="IPR050164">
    <property type="entry name" value="Peptidase_C19"/>
</dbReference>
<dbReference type="SUPFAM" id="SSF54001">
    <property type="entry name" value="Cysteine proteinases"/>
    <property type="match status" value="1"/>
</dbReference>
<dbReference type="GO" id="GO:0005634">
    <property type="term" value="C:nucleus"/>
    <property type="evidence" value="ECO:0007669"/>
    <property type="project" value="TreeGrafter"/>
</dbReference>
<evidence type="ECO:0000259" key="2">
    <source>
        <dbReference type="Pfam" id="PF00443"/>
    </source>
</evidence>
<dbReference type="PANTHER" id="PTHR24006">
    <property type="entry name" value="UBIQUITIN CARBOXYL-TERMINAL HYDROLASE"/>
    <property type="match status" value="1"/>
</dbReference>
<dbReference type="EMBL" id="OU896720">
    <property type="protein sequence ID" value="CAH1153307.1"/>
    <property type="molecule type" value="Genomic_DNA"/>
</dbReference>
<name>A0A9P0DK31_PHACE</name>
<dbReference type="InterPro" id="IPR001394">
    <property type="entry name" value="Peptidase_C19_UCH"/>
</dbReference>
<protein>
    <recommendedName>
        <fullName evidence="2">Peptidase C19 ubiquitin carboxyl-terminal hydrolase domain-containing protein</fullName>
    </recommendedName>
</protein>
<comment type="similarity">
    <text evidence="1">Belongs to the peptidase C19 family.</text>
</comment>
<dbReference type="PANTHER" id="PTHR24006:SF702">
    <property type="entry name" value="UBIQUITIN CARBOXYL-TERMINAL HYDROLASE 47"/>
    <property type="match status" value="1"/>
</dbReference>
<feature type="domain" description="Peptidase C19 ubiquitin carboxyl-terminal hydrolase" evidence="2">
    <location>
        <begin position="2"/>
        <end position="55"/>
    </location>
</feature>
<keyword evidence="4" id="KW-1185">Reference proteome</keyword>
<dbReference type="GO" id="GO:0004843">
    <property type="term" value="F:cysteine-type deubiquitinase activity"/>
    <property type="evidence" value="ECO:0007669"/>
    <property type="project" value="InterPro"/>
</dbReference>
<dbReference type="Proteomes" id="UP001153737">
    <property type="component" value="Chromosome 14"/>
</dbReference>
<dbReference type="GO" id="GO:0016579">
    <property type="term" value="P:protein deubiquitination"/>
    <property type="evidence" value="ECO:0007669"/>
    <property type="project" value="InterPro"/>
</dbReference>
<accession>A0A9P0DK31</accession>
<dbReference type="Gene3D" id="3.90.70.10">
    <property type="entry name" value="Cysteine proteinases"/>
    <property type="match status" value="1"/>
</dbReference>
<evidence type="ECO:0000256" key="1">
    <source>
        <dbReference type="ARBA" id="ARBA00009085"/>
    </source>
</evidence>
<reference evidence="3" key="1">
    <citation type="submission" date="2022-01" db="EMBL/GenBank/DDBJ databases">
        <authorList>
            <person name="King R."/>
        </authorList>
    </citation>
    <scope>NUCLEOTIDE SEQUENCE</scope>
</reference>
<dbReference type="Pfam" id="PF00443">
    <property type="entry name" value="UCH"/>
    <property type="match status" value="1"/>
</dbReference>
<dbReference type="AlphaFoldDB" id="A0A9P0DK31"/>
<proteinExistence type="inferred from homology"/>
<dbReference type="OrthoDB" id="289038at2759"/>
<dbReference type="GO" id="GO:0005829">
    <property type="term" value="C:cytosol"/>
    <property type="evidence" value="ECO:0007669"/>
    <property type="project" value="TreeGrafter"/>
</dbReference>
<dbReference type="InterPro" id="IPR038765">
    <property type="entry name" value="Papain-like_cys_pep_sf"/>
</dbReference>
<evidence type="ECO:0000313" key="4">
    <source>
        <dbReference type="Proteomes" id="UP001153737"/>
    </source>
</evidence>
<organism evidence="3 4">
    <name type="scientific">Phaedon cochleariae</name>
    <name type="common">Mustard beetle</name>
    <dbReference type="NCBI Taxonomy" id="80249"/>
    <lineage>
        <taxon>Eukaryota</taxon>
        <taxon>Metazoa</taxon>
        <taxon>Ecdysozoa</taxon>
        <taxon>Arthropoda</taxon>
        <taxon>Hexapoda</taxon>
        <taxon>Insecta</taxon>
        <taxon>Pterygota</taxon>
        <taxon>Neoptera</taxon>
        <taxon>Endopterygota</taxon>
        <taxon>Coleoptera</taxon>
        <taxon>Polyphaga</taxon>
        <taxon>Cucujiformia</taxon>
        <taxon>Chrysomeloidea</taxon>
        <taxon>Chrysomelidae</taxon>
        <taxon>Chrysomelinae</taxon>
        <taxon>Chrysomelini</taxon>
        <taxon>Phaedon</taxon>
    </lineage>
</organism>
<evidence type="ECO:0000313" key="3">
    <source>
        <dbReference type="EMBL" id="CAH1153307.1"/>
    </source>
</evidence>
<sequence>MIHSGSASGGHYYAYIKDFEKNWFCFNDQSVNLISYEDIIKTYGGSSTNAYMLIYRQIQKNQYSRVIGDFPPHIQNILKDIRRREEEEKQTSASQHLDALFYAILASSRSYQISSEQVEIPILRPGT</sequence>
<reference evidence="3" key="2">
    <citation type="submission" date="2022-10" db="EMBL/GenBank/DDBJ databases">
        <authorList>
            <consortium name="ENA_rothamsted_submissions"/>
            <consortium name="culmorum"/>
            <person name="King R."/>
        </authorList>
    </citation>
    <scope>NUCLEOTIDE SEQUENCE</scope>
</reference>